<dbReference type="Proteomes" id="UP000321617">
    <property type="component" value="Unassembled WGS sequence"/>
</dbReference>
<dbReference type="Pfam" id="PF00403">
    <property type="entry name" value="HMA"/>
    <property type="match status" value="1"/>
</dbReference>
<evidence type="ECO:0000256" key="1">
    <source>
        <dbReference type="ARBA" id="ARBA00022723"/>
    </source>
</evidence>
<evidence type="ECO:0000259" key="2">
    <source>
        <dbReference type="PROSITE" id="PS50846"/>
    </source>
</evidence>
<dbReference type="InterPro" id="IPR006121">
    <property type="entry name" value="HMA_dom"/>
</dbReference>
<protein>
    <submittedName>
        <fullName evidence="3">Copper ion binding protein</fullName>
    </submittedName>
</protein>
<sequence length="138" mass="14447">MTTQTYQVTGMTCGHCVNAVTEELTGVSGVTGVQVDLGKGEVTVTSDAPLDVDRVRDAVDEAGYTLAGTVNLEVVFGPRSSRAVSGRVRSQGGEGPAYRCGTHRFFSGAASDNAARRRPGDAQQNSRINDNLCTCPGH</sequence>
<evidence type="ECO:0000313" key="4">
    <source>
        <dbReference type="Proteomes" id="UP000321617"/>
    </source>
</evidence>
<dbReference type="CDD" id="cd00371">
    <property type="entry name" value="HMA"/>
    <property type="match status" value="1"/>
</dbReference>
<dbReference type="PROSITE" id="PS50846">
    <property type="entry name" value="HMA_2"/>
    <property type="match status" value="1"/>
</dbReference>
<dbReference type="AlphaFoldDB" id="A0A562V234"/>
<dbReference type="Gene3D" id="3.30.70.100">
    <property type="match status" value="1"/>
</dbReference>
<evidence type="ECO:0000313" key="3">
    <source>
        <dbReference type="EMBL" id="TWJ11893.1"/>
    </source>
</evidence>
<dbReference type="PRINTS" id="PR00944">
    <property type="entry name" value="CUEXPORT"/>
</dbReference>
<keyword evidence="4" id="KW-1185">Reference proteome</keyword>
<dbReference type="SUPFAM" id="SSF55008">
    <property type="entry name" value="HMA, heavy metal-associated domain"/>
    <property type="match status" value="1"/>
</dbReference>
<dbReference type="InterPro" id="IPR036163">
    <property type="entry name" value="HMA_dom_sf"/>
</dbReference>
<organism evidence="3 4">
    <name type="scientific">Stackebrandtia albiflava</name>
    <dbReference type="NCBI Taxonomy" id="406432"/>
    <lineage>
        <taxon>Bacteria</taxon>
        <taxon>Bacillati</taxon>
        <taxon>Actinomycetota</taxon>
        <taxon>Actinomycetes</taxon>
        <taxon>Glycomycetales</taxon>
        <taxon>Glycomycetaceae</taxon>
        <taxon>Stackebrandtia</taxon>
    </lineage>
</organism>
<dbReference type="InterPro" id="IPR000428">
    <property type="entry name" value="Cu-bd"/>
</dbReference>
<name>A0A562V234_9ACTN</name>
<reference evidence="3 4" key="1">
    <citation type="journal article" date="2013" name="Stand. Genomic Sci.">
        <title>Genomic Encyclopedia of Type Strains, Phase I: The one thousand microbial genomes (KMG-I) project.</title>
        <authorList>
            <person name="Kyrpides N.C."/>
            <person name="Woyke T."/>
            <person name="Eisen J.A."/>
            <person name="Garrity G."/>
            <person name="Lilburn T.G."/>
            <person name="Beck B.J."/>
            <person name="Whitman W.B."/>
            <person name="Hugenholtz P."/>
            <person name="Klenk H.P."/>
        </authorList>
    </citation>
    <scope>NUCLEOTIDE SEQUENCE [LARGE SCALE GENOMIC DNA]</scope>
    <source>
        <strain evidence="3 4">DSM 45044</strain>
    </source>
</reference>
<dbReference type="EMBL" id="VLLL01000006">
    <property type="protein sequence ID" value="TWJ11893.1"/>
    <property type="molecule type" value="Genomic_DNA"/>
</dbReference>
<proteinExistence type="predicted"/>
<dbReference type="OrthoDB" id="9813965at2"/>
<dbReference type="PROSITE" id="PS01047">
    <property type="entry name" value="HMA_1"/>
    <property type="match status" value="1"/>
</dbReference>
<keyword evidence="1" id="KW-0479">Metal-binding</keyword>
<feature type="domain" description="HMA" evidence="2">
    <location>
        <begin position="2"/>
        <end position="67"/>
    </location>
</feature>
<gene>
    <name evidence="3" type="ORF">LX16_2631</name>
</gene>
<dbReference type="InterPro" id="IPR017969">
    <property type="entry name" value="Heavy-metal-associated_CS"/>
</dbReference>
<comment type="caution">
    <text evidence="3">The sequence shown here is derived from an EMBL/GenBank/DDBJ whole genome shotgun (WGS) entry which is preliminary data.</text>
</comment>
<dbReference type="GO" id="GO:0005507">
    <property type="term" value="F:copper ion binding"/>
    <property type="evidence" value="ECO:0007669"/>
    <property type="project" value="InterPro"/>
</dbReference>
<accession>A0A562V234</accession>
<dbReference type="GO" id="GO:0006825">
    <property type="term" value="P:copper ion transport"/>
    <property type="evidence" value="ECO:0007669"/>
    <property type="project" value="InterPro"/>
</dbReference>